<name>A0A2T3N6H4_9GAMM</name>
<dbReference type="EMBL" id="PYMB01000022">
    <property type="protein sequence ID" value="PSW08303.1"/>
    <property type="molecule type" value="Genomic_DNA"/>
</dbReference>
<reference evidence="1 2" key="1">
    <citation type="submission" date="2018-03" db="EMBL/GenBank/DDBJ databases">
        <title>Whole genome sequencing of Histamine producing bacteria.</title>
        <authorList>
            <person name="Butler K."/>
        </authorList>
    </citation>
    <scope>NUCLEOTIDE SEQUENCE [LARGE SCALE GENOMIC DNA]</scope>
    <source>
        <strain evidence="1 2">DSM 19138</strain>
    </source>
</reference>
<evidence type="ECO:0000313" key="2">
    <source>
        <dbReference type="Proteomes" id="UP000241346"/>
    </source>
</evidence>
<proteinExistence type="predicted"/>
<dbReference type="RefSeq" id="WP_107300714.1">
    <property type="nucleotide sequence ID" value="NZ_PYMB01000022.1"/>
</dbReference>
<organism evidence="1 2">
    <name type="scientific">Photobacterium rosenbergii</name>
    <dbReference type="NCBI Taxonomy" id="294936"/>
    <lineage>
        <taxon>Bacteria</taxon>
        <taxon>Pseudomonadati</taxon>
        <taxon>Pseudomonadota</taxon>
        <taxon>Gammaproteobacteria</taxon>
        <taxon>Vibrionales</taxon>
        <taxon>Vibrionaceae</taxon>
        <taxon>Photobacterium</taxon>
    </lineage>
</organism>
<dbReference type="Proteomes" id="UP000241346">
    <property type="component" value="Unassembled WGS sequence"/>
</dbReference>
<dbReference type="AlphaFoldDB" id="A0A2T3N6H4"/>
<protein>
    <recommendedName>
        <fullName evidence="3">Lipoprotein</fullName>
    </recommendedName>
</protein>
<evidence type="ECO:0000313" key="1">
    <source>
        <dbReference type="EMBL" id="PSW08303.1"/>
    </source>
</evidence>
<gene>
    <name evidence="1" type="ORF">C9J01_24340</name>
</gene>
<dbReference type="OrthoDB" id="6105272at2"/>
<evidence type="ECO:0008006" key="3">
    <source>
        <dbReference type="Google" id="ProtNLM"/>
    </source>
</evidence>
<dbReference type="PROSITE" id="PS51257">
    <property type="entry name" value="PROKAR_LIPOPROTEIN"/>
    <property type="match status" value="1"/>
</dbReference>
<accession>A0A2T3N6H4</accession>
<comment type="caution">
    <text evidence="1">The sequence shown here is derived from an EMBL/GenBank/DDBJ whole genome shotgun (WGS) entry which is preliminary data.</text>
</comment>
<sequence length="129" mass="13748">MKVFKALYLISILFLFGCASGSSIVVGEVRPPIDPSKVRLYLEIPTNYEPIAIVNASSDAGFTEQGSVNYAVQELKNQAARIGANGIILDSTGTRNSVMLGGQGTDYQYLIPVSAQTVSGTAIYIEPKS</sequence>